<dbReference type="Pfam" id="PF04480">
    <property type="entry name" value="DUF559"/>
    <property type="match status" value="1"/>
</dbReference>
<dbReference type="eggNOG" id="COG2852">
    <property type="taxonomic scope" value="Bacteria"/>
</dbReference>
<evidence type="ECO:0000259" key="1">
    <source>
        <dbReference type="Pfam" id="PF04480"/>
    </source>
</evidence>
<dbReference type="InterPro" id="IPR007569">
    <property type="entry name" value="DUF559"/>
</dbReference>
<dbReference type="PANTHER" id="PTHR38590:SF1">
    <property type="entry name" value="BLL0828 PROTEIN"/>
    <property type="match status" value="1"/>
</dbReference>
<dbReference type="KEGG" id="sdr:SCD_n02531"/>
<dbReference type="SUPFAM" id="SSF52980">
    <property type="entry name" value="Restriction endonuclease-like"/>
    <property type="match status" value="1"/>
</dbReference>
<dbReference type="Proteomes" id="UP000015559">
    <property type="component" value="Chromosome"/>
</dbReference>
<gene>
    <name evidence="2" type="ORF">SCD_n02531</name>
</gene>
<evidence type="ECO:0000313" key="2">
    <source>
        <dbReference type="EMBL" id="BAN36333.1"/>
    </source>
</evidence>
<organism evidence="2 3">
    <name type="scientific">Sulfuricella denitrificans (strain DSM 22764 / NBRC 105220 / skB26)</name>
    <dbReference type="NCBI Taxonomy" id="1163617"/>
    <lineage>
        <taxon>Bacteria</taxon>
        <taxon>Pseudomonadati</taxon>
        <taxon>Pseudomonadota</taxon>
        <taxon>Betaproteobacteria</taxon>
        <taxon>Nitrosomonadales</taxon>
        <taxon>Sulfuricellaceae</taxon>
        <taxon>Sulfuricella</taxon>
    </lineage>
</organism>
<dbReference type="CDD" id="cd01038">
    <property type="entry name" value="Endonuclease_DUF559"/>
    <property type="match status" value="1"/>
</dbReference>
<protein>
    <recommendedName>
        <fullName evidence="1">DUF559 domain-containing protein</fullName>
    </recommendedName>
</protein>
<dbReference type="InterPro" id="IPR011335">
    <property type="entry name" value="Restrct_endonuc-II-like"/>
</dbReference>
<dbReference type="OrthoDB" id="9798754at2"/>
<dbReference type="RefSeq" id="WP_023507006.1">
    <property type="nucleotide sequence ID" value="NC_022357.1"/>
</dbReference>
<dbReference type="AlphaFoldDB" id="S6ADB5"/>
<dbReference type="EMBL" id="AP013066">
    <property type="protein sequence ID" value="BAN36333.1"/>
    <property type="molecule type" value="Genomic_DNA"/>
</dbReference>
<name>S6ADB5_SULDS</name>
<proteinExistence type="predicted"/>
<keyword evidence="3" id="KW-1185">Reference proteome</keyword>
<dbReference type="STRING" id="1163617.SCD_n02531"/>
<sequence>MPTKLTNFARQLRTNSTDTEMLLWQHLRAGRFDGYKFKRQQPLGGYIVDFVCFESRLIIELDGGQHADQEDADKIRDQWLSSQGFQILRFWNNEVLTNLEGVMQCVHAALSPSPRPSPVKGEGESQ</sequence>
<dbReference type="PANTHER" id="PTHR38590">
    <property type="entry name" value="BLL0828 PROTEIN"/>
    <property type="match status" value="1"/>
</dbReference>
<accession>S6ADB5</accession>
<feature type="domain" description="DUF559" evidence="1">
    <location>
        <begin position="4"/>
        <end position="110"/>
    </location>
</feature>
<dbReference type="InterPro" id="IPR047216">
    <property type="entry name" value="Endonuclease_DUF559_bact"/>
</dbReference>
<dbReference type="Gene3D" id="3.40.960.10">
    <property type="entry name" value="VSR Endonuclease"/>
    <property type="match status" value="1"/>
</dbReference>
<dbReference type="HOGENOM" id="CLU_107928_2_0_4"/>
<reference evidence="2 3" key="1">
    <citation type="journal article" date="2012" name="Appl. Environ. Microbiol.">
        <title>Draft genome sequence of a psychrotolerant sulfur-oxidizing bacterium, Sulfuricella denitrificans skB26, and proteomic insights into cold adaptation.</title>
        <authorList>
            <person name="Watanabe T."/>
            <person name="Kojima H."/>
            <person name="Fukui M."/>
        </authorList>
    </citation>
    <scope>NUCLEOTIDE SEQUENCE [LARGE SCALE GENOMIC DNA]</scope>
    <source>
        <strain evidence="3">skB26</strain>
    </source>
</reference>
<evidence type="ECO:0000313" key="3">
    <source>
        <dbReference type="Proteomes" id="UP000015559"/>
    </source>
</evidence>